<feature type="non-terminal residue" evidence="1">
    <location>
        <position position="1"/>
    </location>
</feature>
<dbReference type="InterPro" id="IPR015943">
    <property type="entry name" value="WD40/YVTN_repeat-like_dom_sf"/>
</dbReference>
<name>A0A382XQU9_9ZZZZ</name>
<evidence type="ECO:0008006" key="2">
    <source>
        <dbReference type="Google" id="ProtNLM"/>
    </source>
</evidence>
<dbReference type="Pfam" id="PF07494">
    <property type="entry name" value="Reg_prop"/>
    <property type="match status" value="2"/>
</dbReference>
<accession>A0A382XQU9</accession>
<feature type="non-terminal residue" evidence="1">
    <location>
        <position position="268"/>
    </location>
</feature>
<dbReference type="EMBL" id="UINC01169622">
    <property type="protein sequence ID" value="SVD73254.1"/>
    <property type="molecule type" value="Genomic_DNA"/>
</dbReference>
<dbReference type="InterPro" id="IPR011110">
    <property type="entry name" value="Reg_prop"/>
</dbReference>
<reference evidence="1" key="1">
    <citation type="submission" date="2018-05" db="EMBL/GenBank/DDBJ databases">
        <authorList>
            <person name="Lanie J.A."/>
            <person name="Ng W.-L."/>
            <person name="Kazmierczak K.M."/>
            <person name="Andrzejewski T.M."/>
            <person name="Davidsen T.M."/>
            <person name="Wayne K.J."/>
            <person name="Tettelin H."/>
            <person name="Glass J.I."/>
            <person name="Rusch D."/>
            <person name="Podicherti R."/>
            <person name="Tsui H.-C.T."/>
            <person name="Winkler M.E."/>
        </authorList>
    </citation>
    <scope>NUCLEOTIDE SEQUENCE</scope>
</reference>
<gene>
    <name evidence="1" type="ORF">METZ01_LOCUS426108</name>
</gene>
<dbReference type="SUPFAM" id="SSF63829">
    <property type="entry name" value="Calcium-dependent phosphotriesterase"/>
    <property type="match status" value="1"/>
</dbReference>
<protein>
    <recommendedName>
        <fullName evidence="2">Two component regulator three Y domain-containing protein</fullName>
    </recommendedName>
</protein>
<organism evidence="1">
    <name type="scientific">marine metagenome</name>
    <dbReference type="NCBI Taxonomy" id="408172"/>
    <lineage>
        <taxon>unclassified sequences</taxon>
        <taxon>metagenomes</taxon>
        <taxon>ecological metagenomes</taxon>
    </lineage>
</organism>
<dbReference type="AlphaFoldDB" id="A0A382XQU9"/>
<dbReference type="Gene3D" id="2.130.10.10">
    <property type="entry name" value="YVTN repeat-like/Quinoprotein amine dehydrogenase"/>
    <property type="match status" value="1"/>
</dbReference>
<evidence type="ECO:0000313" key="1">
    <source>
        <dbReference type="EMBL" id="SVD73254.1"/>
    </source>
</evidence>
<sequence length="268" mass="30591">YCSGEENKPTEMKKPLLLIFFATLILAKSQNINFRHITVEDDGLSESTVYDVLQDSRGYMWISTDNGLNKYDGYSMKSYQYMHYDELSISKGAPRTIFEDRDGHIWIATTAGLLNRLNVETEEFKRINPLNIPNTNIRDVVTPGQLPDGRILGIKNRYVIVMDSDGNHLKNIPVIYEPVYTNEFYEQLNKISKKENTIARIDNPGNTENLTKEFTIDYEDSVCVILMGEFEVPKGGKYDWGWVENAKGDKIWSPWEADTTSASYAGGN</sequence>
<proteinExistence type="predicted"/>